<evidence type="ECO:0000313" key="2">
    <source>
        <dbReference type="EMBL" id="KAA1079646.1"/>
    </source>
</evidence>
<dbReference type="SUPFAM" id="SSF53098">
    <property type="entry name" value="Ribonuclease H-like"/>
    <property type="match status" value="1"/>
</dbReference>
<gene>
    <name evidence="2" type="ORF">PGT21_019293</name>
</gene>
<dbReference type="PANTHER" id="PTHR46169">
    <property type="entry name" value="DNA REPLICATION-RELATED ELEMENT FACTOR, ISOFORM A"/>
    <property type="match status" value="1"/>
</dbReference>
<dbReference type="InterPro" id="IPR012337">
    <property type="entry name" value="RNaseH-like_sf"/>
</dbReference>
<keyword evidence="3" id="KW-1185">Reference proteome</keyword>
<reference evidence="2 3" key="1">
    <citation type="submission" date="2019-05" db="EMBL/GenBank/DDBJ databases">
        <title>Emergence of the Ug99 lineage of the wheat stem rust pathogen through somatic hybridization.</title>
        <authorList>
            <person name="Li F."/>
            <person name="Upadhyaya N.M."/>
            <person name="Sperschneider J."/>
            <person name="Matny O."/>
            <person name="Nguyen-Phuc H."/>
            <person name="Mago R."/>
            <person name="Raley C."/>
            <person name="Miller M.E."/>
            <person name="Silverstein K.A.T."/>
            <person name="Henningsen E."/>
            <person name="Hirsch C.D."/>
            <person name="Visser B."/>
            <person name="Pretorius Z.A."/>
            <person name="Steffenson B.J."/>
            <person name="Schwessinger B."/>
            <person name="Dodds P.N."/>
            <person name="Figueroa M."/>
        </authorList>
    </citation>
    <scope>NUCLEOTIDE SEQUENCE [LARGE SCALE GENOMIC DNA]</scope>
    <source>
        <strain evidence="2">21-0</strain>
    </source>
</reference>
<dbReference type="PANTHER" id="PTHR46169:SF15">
    <property type="entry name" value="INNER CENTROMERE PROTEIN A-LIKE ISOFORM X1-RELATED"/>
    <property type="match status" value="1"/>
</dbReference>
<feature type="region of interest" description="Disordered" evidence="1">
    <location>
        <begin position="48"/>
        <end position="77"/>
    </location>
</feature>
<evidence type="ECO:0000313" key="3">
    <source>
        <dbReference type="Proteomes" id="UP000324748"/>
    </source>
</evidence>
<feature type="compositionally biased region" description="Basic and acidic residues" evidence="1">
    <location>
        <begin position="62"/>
        <end position="73"/>
    </location>
</feature>
<protein>
    <recommendedName>
        <fullName evidence="4">HAT C-terminal dimerisation domain-containing protein</fullName>
    </recommendedName>
</protein>
<comment type="caution">
    <text evidence="2">The sequence shown here is derived from an EMBL/GenBank/DDBJ whole genome shotgun (WGS) entry which is preliminary data.</text>
</comment>
<evidence type="ECO:0008006" key="4">
    <source>
        <dbReference type="Google" id="ProtNLM"/>
    </source>
</evidence>
<dbReference type="GO" id="GO:0006357">
    <property type="term" value="P:regulation of transcription by RNA polymerase II"/>
    <property type="evidence" value="ECO:0007669"/>
    <property type="project" value="TreeGrafter"/>
</dbReference>
<name>A0A5B0MU48_PUCGR</name>
<sequence length="401" mass="46214">MISELERLDWKQFKGEAQWIRCFAHILARPEFDDSDKEEEKHEHIVRFNQEQQNCHLDNDEDNHKEPDGKEDPELAFNDDLTLDNLEDLEREDLKDNYTSDLFPSNCHETRKSPNSKAKFIEICEEAQCKKPHTIECDVPTWWNSTYKQLSSIVQCEEAIVLWQRNKQFGMARNYHVQQEDFDLAADLVRLLQPFYKITLQFSTKASAWIAEVVLMIDQITSNLAAVIAKQDSEQDHPPALQNVCCAGLCITNKYYSLTDCSPLYRIAMVLHPSFKDKYFKLAKWPKEWVDEAVKLTREMYNKWYKPRNVESAPSAAELEDESGWPQTGVLAGLGDAAAARIAAPQVTPLPDGSQVPCIWINGDRFMPSSGGRSKKGVEIHIKALNRWPLMSCVFQQQWLT</sequence>
<dbReference type="EMBL" id="VSWC01000132">
    <property type="protein sequence ID" value="KAA1079646.1"/>
    <property type="molecule type" value="Genomic_DNA"/>
</dbReference>
<dbReference type="OrthoDB" id="3359487at2759"/>
<dbReference type="Proteomes" id="UP000324748">
    <property type="component" value="Unassembled WGS sequence"/>
</dbReference>
<dbReference type="GO" id="GO:0005634">
    <property type="term" value="C:nucleus"/>
    <property type="evidence" value="ECO:0007669"/>
    <property type="project" value="TreeGrafter"/>
</dbReference>
<proteinExistence type="predicted"/>
<organism evidence="2 3">
    <name type="scientific">Puccinia graminis f. sp. tritici</name>
    <dbReference type="NCBI Taxonomy" id="56615"/>
    <lineage>
        <taxon>Eukaryota</taxon>
        <taxon>Fungi</taxon>
        <taxon>Dikarya</taxon>
        <taxon>Basidiomycota</taxon>
        <taxon>Pucciniomycotina</taxon>
        <taxon>Pucciniomycetes</taxon>
        <taxon>Pucciniales</taxon>
        <taxon>Pucciniaceae</taxon>
        <taxon>Puccinia</taxon>
    </lineage>
</organism>
<dbReference type="InterPro" id="IPR052717">
    <property type="entry name" value="Vacuolar_transposase_reg"/>
</dbReference>
<accession>A0A5B0MU48</accession>
<evidence type="ECO:0000256" key="1">
    <source>
        <dbReference type="SAM" id="MobiDB-lite"/>
    </source>
</evidence>
<dbReference type="AlphaFoldDB" id="A0A5B0MU48"/>